<keyword evidence="5" id="KW-1185">Reference proteome</keyword>
<keyword evidence="2" id="KW-0472">Membrane</keyword>
<organism evidence="4 5">
    <name type="scientific">Morella rubra</name>
    <name type="common">Chinese bayberry</name>
    <dbReference type="NCBI Taxonomy" id="262757"/>
    <lineage>
        <taxon>Eukaryota</taxon>
        <taxon>Viridiplantae</taxon>
        <taxon>Streptophyta</taxon>
        <taxon>Embryophyta</taxon>
        <taxon>Tracheophyta</taxon>
        <taxon>Spermatophyta</taxon>
        <taxon>Magnoliopsida</taxon>
        <taxon>eudicotyledons</taxon>
        <taxon>Gunneridae</taxon>
        <taxon>Pentapetalae</taxon>
        <taxon>rosids</taxon>
        <taxon>fabids</taxon>
        <taxon>Fagales</taxon>
        <taxon>Myricaceae</taxon>
        <taxon>Morella</taxon>
    </lineage>
</organism>
<dbReference type="AlphaFoldDB" id="A0A6A1W149"/>
<evidence type="ECO:0000313" key="4">
    <source>
        <dbReference type="EMBL" id="KAB1218815.1"/>
    </source>
</evidence>
<evidence type="ECO:0008006" key="6">
    <source>
        <dbReference type="Google" id="ProtNLM"/>
    </source>
</evidence>
<dbReference type="Proteomes" id="UP000516437">
    <property type="component" value="Chromosome 3"/>
</dbReference>
<feature type="chain" id="PRO_5025588207" description="Transmembrane protein" evidence="3">
    <location>
        <begin position="21"/>
        <end position="137"/>
    </location>
</feature>
<comment type="caution">
    <text evidence="4">The sequence shown here is derived from an EMBL/GenBank/DDBJ whole genome shotgun (WGS) entry which is preliminary data.</text>
</comment>
<name>A0A6A1W149_9ROSI</name>
<dbReference type="EMBL" id="RXIC02000021">
    <property type="protein sequence ID" value="KAB1218815.1"/>
    <property type="molecule type" value="Genomic_DNA"/>
</dbReference>
<feature type="compositionally biased region" description="Gly residues" evidence="1">
    <location>
        <begin position="60"/>
        <end position="70"/>
    </location>
</feature>
<proteinExistence type="predicted"/>
<dbReference type="PROSITE" id="PS51257">
    <property type="entry name" value="PROKAR_LIPOPROTEIN"/>
    <property type="match status" value="1"/>
</dbReference>
<feature type="region of interest" description="Disordered" evidence="1">
    <location>
        <begin position="55"/>
        <end position="108"/>
    </location>
</feature>
<evidence type="ECO:0000313" key="5">
    <source>
        <dbReference type="Proteomes" id="UP000516437"/>
    </source>
</evidence>
<keyword evidence="3" id="KW-0732">Signal</keyword>
<evidence type="ECO:0000256" key="3">
    <source>
        <dbReference type="SAM" id="SignalP"/>
    </source>
</evidence>
<feature type="transmembrane region" description="Helical" evidence="2">
    <location>
        <begin position="115"/>
        <end position="136"/>
    </location>
</feature>
<evidence type="ECO:0000256" key="1">
    <source>
        <dbReference type="SAM" id="MobiDB-lite"/>
    </source>
</evidence>
<dbReference type="OrthoDB" id="1660466at2759"/>
<keyword evidence="2" id="KW-0812">Transmembrane</keyword>
<gene>
    <name evidence="4" type="ORF">CJ030_MR3G007314</name>
</gene>
<reference evidence="4 5" key="1">
    <citation type="journal article" date="2019" name="Plant Biotechnol. J.">
        <title>The red bayberry genome and genetic basis of sex determination.</title>
        <authorList>
            <person name="Jia H.M."/>
            <person name="Jia H.J."/>
            <person name="Cai Q.L."/>
            <person name="Wang Y."/>
            <person name="Zhao H.B."/>
            <person name="Yang W.F."/>
            <person name="Wang G.Y."/>
            <person name="Li Y.H."/>
            <person name="Zhan D.L."/>
            <person name="Shen Y.T."/>
            <person name="Niu Q.F."/>
            <person name="Chang L."/>
            <person name="Qiu J."/>
            <person name="Zhao L."/>
            <person name="Xie H.B."/>
            <person name="Fu W.Y."/>
            <person name="Jin J."/>
            <person name="Li X.W."/>
            <person name="Jiao Y."/>
            <person name="Zhou C.C."/>
            <person name="Tu T."/>
            <person name="Chai C.Y."/>
            <person name="Gao J.L."/>
            <person name="Fan L.J."/>
            <person name="van de Weg E."/>
            <person name="Wang J.Y."/>
            <person name="Gao Z.S."/>
        </authorList>
    </citation>
    <scope>NUCLEOTIDE SEQUENCE [LARGE SCALE GENOMIC DNA]</scope>
    <source>
        <tissue evidence="4">Leaves</tissue>
    </source>
</reference>
<accession>A0A6A1W149</accession>
<protein>
    <recommendedName>
        <fullName evidence="6">Transmembrane protein</fullName>
    </recommendedName>
</protein>
<evidence type="ECO:0000256" key="2">
    <source>
        <dbReference type="SAM" id="Phobius"/>
    </source>
</evidence>
<keyword evidence="2" id="KW-1133">Transmembrane helix</keyword>
<feature type="signal peptide" evidence="3">
    <location>
        <begin position="1"/>
        <end position="20"/>
    </location>
</feature>
<sequence>MKLLIFPCLILFLSCTPVLSSSARGSFSTLEHEGSNLSKRIIYEQKVDARLGAAKETLGMSGGSRDGNGDNGEQEIYDAGKNQRGKAGASGGSNIAHRPGPSRRSSASLSGRPRFFISTFMAYVGFGLILVFPFWLL</sequence>